<keyword evidence="17" id="KW-1185">Reference proteome</keyword>
<evidence type="ECO:0000256" key="10">
    <source>
        <dbReference type="ARBA" id="ARBA00032665"/>
    </source>
</evidence>
<dbReference type="HAMAP" id="MF_02003">
    <property type="entry name" value="Ile_tRNA_synth_type2"/>
    <property type="match status" value="1"/>
</dbReference>
<gene>
    <name evidence="16" type="ORF">BKCO1_5000023</name>
</gene>
<dbReference type="InterPro" id="IPR002300">
    <property type="entry name" value="aa-tRNA-synth_Ia"/>
</dbReference>
<dbReference type="GO" id="GO:0002161">
    <property type="term" value="F:aminoacyl-tRNA deacylase activity"/>
    <property type="evidence" value="ECO:0007669"/>
    <property type="project" value="InterPro"/>
</dbReference>
<dbReference type="SUPFAM" id="SSF50677">
    <property type="entry name" value="ValRS/IleRS/LeuRS editing domain"/>
    <property type="match status" value="1"/>
</dbReference>
<dbReference type="CDD" id="cd07961">
    <property type="entry name" value="Anticodon_Ia_Ile_ABEc"/>
    <property type="match status" value="1"/>
</dbReference>
<dbReference type="NCBIfam" id="TIGR00392">
    <property type="entry name" value="ileS"/>
    <property type="match status" value="1"/>
</dbReference>
<evidence type="ECO:0000259" key="15">
    <source>
        <dbReference type="Pfam" id="PF08264"/>
    </source>
</evidence>
<dbReference type="AlphaFoldDB" id="A0A1J9QS87"/>
<dbReference type="InterPro" id="IPR002301">
    <property type="entry name" value="Ile-tRNA-ligase"/>
</dbReference>
<evidence type="ECO:0000256" key="7">
    <source>
        <dbReference type="ARBA" id="ARBA00022840"/>
    </source>
</evidence>
<dbReference type="SUPFAM" id="SSF47323">
    <property type="entry name" value="Anticodon-binding domain of a subclass of class I aminoacyl-tRNA synthetases"/>
    <property type="match status" value="1"/>
</dbReference>
<protein>
    <recommendedName>
        <fullName evidence="12">Isoleucine--tRNA ligase, cytoplasmic</fullName>
        <ecNumber evidence="3">6.1.1.5</ecNumber>
    </recommendedName>
    <alternativeName>
        <fullName evidence="10">Isoleucyl-tRNA synthetase</fullName>
    </alternativeName>
</protein>
<name>A0A1J9QS87_9PEZI</name>
<dbReference type="GeneID" id="31016875"/>
<comment type="subcellular location">
    <subcellularLocation>
        <location evidence="1">Cytoplasm</location>
    </subcellularLocation>
</comment>
<dbReference type="InterPro" id="IPR009080">
    <property type="entry name" value="tRNAsynth_Ia_anticodon-bd"/>
</dbReference>
<dbReference type="Gene3D" id="1.10.730.10">
    <property type="entry name" value="Isoleucyl-tRNA Synthetase, Domain 1"/>
    <property type="match status" value="1"/>
</dbReference>
<dbReference type="InterPro" id="IPR033709">
    <property type="entry name" value="Anticodon_Ile_ABEc"/>
</dbReference>
<dbReference type="PANTHER" id="PTHR42780">
    <property type="entry name" value="SOLEUCYL-TRNA SYNTHETASE"/>
    <property type="match status" value="1"/>
</dbReference>
<sequence>MSISFPKEEERILALWREIDAFRRQVELSKGKQPYTFYDGPPFATGLPHYGHLLASTIKDIIPRYWSMKGRYVERRFGWDTHGVPIEHEIDKKLGMSGKDAVEKLGLAQYNEECRAIVMRFAAEWRQTIDRLGRWIDFDNDYKTMNPQFMESEWWVFKQLFDKNTVYRGFKVMPYSTALNTPLSNFEAQQNYKDVQDPAVVISFPLLDDPNTAFLAWTTTPWTLPSHTGLAANPAFEYVKILDEASGKHYILLESLLKTLYKDPKKAKFKIVEKIQGKSMEGWKYEPPFDYFKAEFKDFGFKLCLADYVTADSGTGIVHNAPAFGEDDYAVSLKEGIITEARPPPNPVDETGLFTAEVRDFAGQHVKEADRAIIKHLKAAGRVVVDSQVTHSYPFCWRSDTPLIYRAVPSWFVRIPEIIPDMLKGIEESHWVPSFVKEKRFASWIANARDWAVSRNRYWGTPIPLWCSDDFKEVVCIGSIEELKELSGYEGEITDLHRHHIDHITIPSKQGKGVLRRIPEVFDCWFESGSMPYASQHYPFENKEHFNASFPGDFIAEGLDQTRGWFYTMTVLGVHLFGKLPFKNCVVNGIVLAEDGKKMSKRLKNYPDPSKIMDEYGSDALRLYLINSPVVRAEPLRFKEAGVREIVSKVLLPLWNSYNFFEQQVALLKKVANVDFKFDPKIQESNTNVMDRWILASCQSLLKFVNQEMNGYRLYTVVPRLLGLIENTTNWYIKLNRRRLKGEYGMDDTIHALNTLFDVVFTLVRGLAPFTPFLTDNIYQRLLPLIPDNLRAEDPRSVHFLAFPEVREELFDEAVERRVGRMQAVIDLGRVSRERRNIGLKTPLKTIIIIHPDQQYLDDVKSLEGYICEEMNVRDLILSSDEDKYNVQYSVSADWAVLGKKLKKDAVKVKKALPSLSSDDVKGYLKAGSITVDGIQLGPEDLVVKRGLKEEGASKAQEVNTDNDVLIIVDCETYPELQQEGIAREIINRVQRLRKKAGLVPTDDVGMQFRILGDPDKVGLEGVFESHASMMEKALRRPLDKHVVTEVEGKGPEAVKNDELILEEEQEVQKATFMLRLVKL</sequence>
<organism evidence="16 17">
    <name type="scientific">Diplodia corticola</name>
    <dbReference type="NCBI Taxonomy" id="236234"/>
    <lineage>
        <taxon>Eukaryota</taxon>
        <taxon>Fungi</taxon>
        <taxon>Dikarya</taxon>
        <taxon>Ascomycota</taxon>
        <taxon>Pezizomycotina</taxon>
        <taxon>Dothideomycetes</taxon>
        <taxon>Dothideomycetes incertae sedis</taxon>
        <taxon>Botryosphaeriales</taxon>
        <taxon>Botryosphaeriaceae</taxon>
        <taxon>Diplodia</taxon>
    </lineage>
</organism>
<dbReference type="GO" id="GO:0005737">
    <property type="term" value="C:cytoplasm"/>
    <property type="evidence" value="ECO:0007669"/>
    <property type="project" value="UniProtKB-SubCell"/>
</dbReference>
<evidence type="ECO:0000256" key="6">
    <source>
        <dbReference type="ARBA" id="ARBA00022741"/>
    </source>
</evidence>
<dbReference type="FunFam" id="1.10.730.10:FF:000004">
    <property type="entry name" value="Isoleucyl-tRNA synthetase, cytoplasmic"/>
    <property type="match status" value="1"/>
</dbReference>
<evidence type="ECO:0000256" key="4">
    <source>
        <dbReference type="ARBA" id="ARBA00022490"/>
    </source>
</evidence>
<dbReference type="Pfam" id="PF19302">
    <property type="entry name" value="DUF5915"/>
    <property type="match status" value="1"/>
</dbReference>
<dbReference type="CDD" id="cd00818">
    <property type="entry name" value="IleRS_core"/>
    <property type="match status" value="1"/>
</dbReference>
<dbReference type="RefSeq" id="XP_020127572.1">
    <property type="nucleotide sequence ID" value="XM_020276614.1"/>
</dbReference>
<keyword evidence="5 13" id="KW-0436">Ligase</keyword>
<dbReference type="OrthoDB" id="1706657at2759"/>
<reference evidence="16 17" key="1">
    <citation type="submission" date="2016-10" db="EMBL/GenBank/DDBJ databases">
        <title>Proteomics and genomics reveal pathogen-plant mechanisms compatible with a hemibiotrophic lifestyle of Diplodia corticola.</title>
        <authorList>
            <person name="Fernandes I."/>
            <person name="De Jonge R."/>
            <person name="Van De Peer Y."/>
            <person name="Devreese B."/>
            <person name="Alves A."/>
            <person name="Esteves A.C."/>
        </authorList>
    </citation>
    <scope>NUCLEOTIDE SEQUENCE [LARGE SCALE GENOMIC DNA]</scope>
    <source>
        <strain evidence="16 17">CBS 112549</strain>
    </source>
</reference>
<keyword evidence="7 13" id="KW-0067">ATP-binding</keyword>
<dbReference type="GO" id="GO:0000049">
    <property type="term" value="F:tRNA binding"/>
    <property type="evidence" value="ECO:0007669"/>
    <property type="project" value="InterPro"/>
</dbReference>
<dbReference type="FunFam" id="3.40.50.620:FF:000023">
    <property type="entry name" value="Isoleucyl-tRNA synthetase,cytoplasmic"/>
    <property type="match status" value="1"/>
</dbReference>
<proteinExistence type="inferred from homology"/>
<dbReference type="PROSITE" id="PS00178">
    <property type="entry name" value="AA_TRNA_LIGASE_I"/>
    <property type="match status" value="1"/>
</dbReference>
<dbReference type="EMBL" id="MNUE01000050">
    <property type="protein sequence ID" value="OJD31312.1"/>
    <property type="molecule type" value="Genomic_DNA"/>
</dbReference>
<feature type="domain" description="Methionyl/Valyl/Leucyl/Isoleucyl-tRNA synthetase anticodon-binding" evidence="15">
    <location>
        <begin position="691"/>
        <end position="847"/>
    </location>
</feature>
<dbReference type="InterPro" id="IPR013155">
    <property type="entry name" value="M/V/L/I-tRNA-synth_anticd-bd"/>
</dbReference>
<dbReference type="FunFam" id="3.40.50.620:FF:000050">
    <property type="entry name" value="Isoleucyl-tRNA synthetase,cytoplasmic"/>
    <property type="match status" value="1"/>
</dbReference>
<keyword evidence="4" id="KW-0963">Cytoplasm</keyword>
<dbReference type="SUPFAM" id="SSF52374">
    <property type="entry name" value="Nucleotidylyl transferase"/>
    <property type="match status" value="1"/>
</dbReference>
<dbReference type="InterPro" id="IPR009008">
    <property type="entry name" value="Val/Leu/Ile-tRNA-synth_edit"/>
</dbReference>
<comment type="catalytic activity">
    <reaction evidence="11">
        <text>tRNA(Ile) + L-isoleucine + ATP = L-isoleucyl-tRNA(Ile) + AMP + diphosphate</text>
        <dbReference type="Rhea" id="RHEA:11060"/>
        <dbReference type="Rhea" id="RHEA-COMP:9666"/>
        <dbReference type="Rhea" id="RHEA-COMP:9695"/>
        <dbReference type="ChEBI" id="CHEBI:30616"/>
        <dbReference type="ChEBI" id="CHEBI:33019"/>
        <dbReference type="ChEBI" id="CHEBI:58045"/>
        <dbReference type="ChEBI" id="CHEBI:78442"/>
        <dbReference type="ChEBI" id="CHEBI:78528"/>
        <dbReference type="ChEBI" id="CHEBI:456215"/>
        <dbReference type="EC" id="6.1.1.5"/>
    </reaction>
</comment>
<dbReference type="STRING" id="236234.A0A1J9QS87"/>
<dbReference type="GO" id="GO:0005524">
    <property type="term" value="F:ATP binding"/>
    <property type="evidence" value="ECO:0007669"/>
    <property type="project" value="UniProtKB-KW"/>
</dbReference>
<dbReference type="FunFam" id="3.90.740.10:FF:000044">
    <property type="entry name" value="Isoleucine--tRNA ligase"/>
    <property type="match status" value="1"/>
</dbReference>
<feature type="domain" description="Aminoacyl-tRNA synthetase class Ia" evidence="14">
    <location>
        <begin position="12"/>
        <end position="634"/>
    </location>
</feature>
<dbReference type="InterPro" id="IPR023586">
    <property type="entry name" value="Ile-tRNA-ligase_type2"/>
</dbReference>
<dbReference type="PANTHER" id="PTHR42780:SF1">
    <property type="entry name" value="ISOLEUCINE--TRNA LIGASE, CYTOPLASMIC"/>
    <property type="match status" value="1"/>
</dbReference>
<dbReference type="InterPro" id="IPR001412">
    <property type="entry name" value="aa-tRNA-synth_I_CS"/>
</dbReference>
<evidence type="ECO:0000256" key="8">
    <source>
        <dbReference type="ARBA" id="ARBA00022917"/>
    </source>
</evidence>
<keyword evidence="6 13" id="KW-0547">Nucleotide-binding</keyword>
<evidence type="ECO:0000256" key="12">
    <source>
        <dbReference type="ARBA" id="ARBA00069879"/>
    </source>
</evidence>
<evidence type="ECO:0000256" key="1">
    <source>
        <dbReference type="ARBA" id="ARBA00004496"/>
    </source>
</evidence>
<evidence type="ECO:0000256" key="11">
    <source>
        <dbReference type="ARBA" id="ARBA00048359"/>
    </source>
</evidence>
<dbReference type="PRINTS" id="PR00984">
    <property type="entry name" value="TRNASYNTHILE"/>
</dbReference>
<dbReference type="InterPro" id="IPR014729">
    <property type="entry name" value="Rossmann-like_a/b/a_fold"/>
</dbReference>
<evidence type="ECO:0000256" key="3">
    <source>
        <dbReference type="ARBA" id="ARBA00013165"/>
    </source>
</evidence>
<comment type="caution">
    <text evidence="16">The sequence shown here is derived from an EMBL/GenBank/DDBJ whole genome shotgun (WGS) entry which is preliminary data.</text>
</comment>
<dbReference type="Pfam" id="PF00133">
    <property type="entry name" value="tRNA-synt_1"/>
    <property type="match status" value="1"/>
</dbReference>
<evidence type="ECO:0000256" key="2">
    <source>
        <dbReference type="ARBA" id="ARBA00005594"/>
    </source>
</evidence>
<keyword evidence="8 13" id="KW-0648">Protein biosynthesis</keyword>
<dbReference type="GO" id="GO:0004822">
    <property type="term" value="F:isoleucine-tRNA ligase activity"/>
    <property type="evidence" value="ECO:0007669"/>
    <property type="project" value="UniProtKB-EC"/>
</dbReference>
<evidence type="ECO:0000256" key="13">
    <source>
        <dbReference type="RuleBase" id="RU363035"/>
    </source>
</evidence>
<evidence type="ECO:0000313" key="16">
    <source>
        <dbReference type="EMBL" id="OJD31312.1"/>
    </source>
</evidence>
<dbReference type="GO" id="GO:0006428">
    <property type="term" value="P:isoleucyl-tRNA aminoacylation"/>
    <property type="evidence" value="ECO:0007669"/>
    <property type="project" value="InterPro"/>
</dbReference>
<dbReference type="Pfam" id="PF08264">
    <property type="entry name" value="Anticodon_1"/>
    <property type="match status" value="1"/>
</dbReference>
<evidence type="ECO:0000259" key="14">
    <source>
        <dbReference type="Pfam" id="PF00133"/>
    </source>
</evidence>
<evidence type="ECO:0000256" key="9">
    <source>
        <dbReference type="ARBA" id="ARBA00023146"/>
    </source>
</evidence>
<dbReference type="EC" id="6.1.1.5" evidence="3"/>
<evidence type="ECO:0000313" key="17">
    <source>
        <dbReference type="Proteomes" id="UP000183809"/>
    </source>
</evidence>
<dbReference type="Proteomes" id="UP000183809">
    <property type="component" value="Unassembled WGS sequence"/>
</dbReference>
<keyword evidence="9 13" id="KW-0030">Aminoacyl-tRNA synthetase</keyword>
<evidence type="ECO:0000256" key="5">
    <source>
        <dbReference type="ARBA" id="ARBA00022598"/>
    </source>
</evidence>
<comment type="similarity">
    <text evidence="2 13">Belongs to the class-I aminoacyl-tRNA synthetase family.</text>
</comment>
<accession>A0A1J9QS87</accession>
<dbReference type="Gene3D" id="3.40.50.620">
    <property type="entry name" value="HUPs"/>
    <property type="match status" value="2"/>
</dbReference>